<dbReference type="Gene3D" id="2.70.98.70">
    <property type="match status" value="1"/>
</dbReference>
<evidence type="ECO:0000313" key="2">
    <source>
        <dbReference type="EMBL" id="QTA83314.1"/>
    </source>
</evidence>
<dbReference type="Proteomes" id="UP000663720">
    <property type="component" value="Chromosome"/>
</dbReference>
<dbReference type="AlphaFoldDB" id="A0A975BCT8"/>
<reference evidence="2" key="1">
    <citation type="journal article" date="2021" name="Microb. Physiol.">
        <title>Proteogenomic Insights into the Physiology of Marine, Sulfate-Reducing, Filamentous Desulfonema limicola and Desulfonema magnum.</title>
        <authorList>
            <person name="Schnaars V."/>
            <person name="Wohlbrand L."/>
            <person name="Scheve S."/>
            <person name="Hinrichs C."/>
            <person name="Reinhardt R."/>
            <person name="Rabus R."/>
        </authorList>
    </citation>
    <scope>NUCLEOTIDE SEQUENCE</scope>
    <source>
        <strain evidence="2">5ac10</strain>
    </source>
</reference>
<protein>
    <submittedName>
        <fullName evidence="2">Heparinase II/III-like domain-containing protein</fullName>
    </submittedName>
</protein>
<dbReference type="KEGG" id="dli:dnl_57140"/>
<evidence type="ECO:0000313" key="3">
    <source>
        <dbReference type="Proteomes" id="UP000663720"/>
    </source>
</evidence>
<dbReference type="InterPro" id="IPR008929">
    <property type="entry name" value="Chondroitin_lyas"/>
</dbReference>
<gene>
    <name evidence="2" type="ORF">dnl_57140</name>
</gene>
<dbReference type="EMBL" id="CP061799">
    <property type="protein sequence ID" value="QTA83314.1"/>
    <property type="molecule type" value="Genomic_DNA"/>
</dbReference>
<keyword evidence="3" id="KW-1185">Reference proteome</keyword>
<dbReference type="RefSeq" id="WP_207689156.1">
    <property type="nucleotide sequence ID" value="NZ_CP061799.1"/>
</dbReference>
<name>A0A975BCT8_9BACT</name>
<feature type="signal peptide" evidence="1">
    <location>
        <begin position="1"/>
        <end position="26"/>
    </location>
</feature>
<proteinExistence type="predicted"/>
<evidence type="ECO:0000256" key="1">
    <source>
        <dbReference type="SAM" id="SignalP"/>
    </source>
</evidence>
<feature type="chain" id="PRO_5037676479" evidence="1">
    <location>
        <begin position="27"/>
        <end position="721"/>
    </location>
</feature>
<organism evidence="2 3">
    <name type="scientific">Desulfonema limicola</name>
    <dbReference type="NCBI Taxonomy" id="45656"/>
    <lineage>
        <taxon>Bacteria</taxon>
        <taxon>Pseudomonadati</taxon>
        <taxon>Thermodesulfobacteriota</taxon>
        <taxon>Desulfobacteria</taxon>
        <taxon>Desulfobacterales</taxon>
        <taxon>Desulfococcaceae</taxon>
        <taxon>Desulfonema</taxon>
    </lineage>
</organism>
<dbReference type="Gene3D" id="1.50.10.100">
    <property type="entry name" value="Chondroitin AC/alginate lyase"/>
    <property type="match status" value="1"/>
</dbReference>
<accession>A0A975BCT8</accession>
<sequence>MLQQQILTLLFINCIIALLLCQNAQAGPTLYLPDSPIAGHPRLFLNNTLIETAKQRSQTDMKEYYQWIYSRAKMLAGESDHAQDHGIEAAETALVYLITEKPEFFDTAKKLLKASIKFYRLCDENNKVVNWFSTSRINAICAYDWLYNSLSLSERKSMGLDLLTHTASVQPVFGQKLKGRNYSDHSDGFYGTRSLAWYAGIAFYKEGIDDALALKFINQGYKDYIKMLEYRKNLAQDDGGLSSYSLNYEMGACPWAEFNFFHTLKSAYGIDMADKWPYMGLWVNYILWNRLPGNRWFGSGDAYHETNRLPEWQSYTHLAQIQHFYSAGYPDYSALAAWLGTKFEKQKFVNTWPAVPFLLSNKQKPKAPEEFIFPKARHFESLGQIFMHSGWGDEDTFVQFTSGGNVKMHKHFDENSFCIFAGGFLALDSGSRPEPGSHLSHYYSRTIAHNSILIHMPGEKMPKYWSAGFAPGEPVLPVPNDGGQNQYTGSRLAAFETCDEYSYAAGDATGVYNPEKCALFLRQILFIPPRHIVIFDRVESQKFGQKKTWVLHTARKPEIQGRIFKADHESGRMFCQTLIPEKAQISCVGGTEPFQSGGRNWPLPDDFKIPNNHELLGQWRIEVSPSNNKRETFFLHVIEAGQAKNLKQAHPASLISENRMTGVKFKSQNREVSVFFALTGEAAGHIRITEQNKIIDRPLTNKVQKQSGLAIDTENISDNGQ</sequence>
<keyword evidence="1" id="KW-0732">Signal</keyword>